<evidence type="ECO:0000313" key="3">
    <source>
        <dbReference type="Ensembl" id="ENSMMOP00000022306.1"/>
    </source>
</evidence>
<dbReference type="Ensembl" id="ENSMMOT00000022675.1">
    <property type="protein sequence ID" value="ENSMMOP00000022306.1"/>
    <property type="gene ID" value="ENSMMOG00000016951.1"/>
</dbReference>
<evidence type="ECO:0000256" key="1">
    <source>
        <dbReference type="SAM" id="SignalP"/>
    </source>
</evidence>
<dbReference type="Pfam" id="PF00059">
    <property type="entry name" value="Lectin_C"/>
    <property type="match status" value="1"/>
</dbReference>
<dbReference type="STRING" id="94237.ENSMMOP00000022306"/>
<dbReference type="Gene3D" id="3.10.100.10">
    <property type="entry name" value="Mannose-Binding Protein A, subunit A"/>
    <property type="match status" value="1"/>
</dbReference>
<feature type="domain" description="C-type lectin" evidence="2">
    <location>
        <begin position="52"/>
        <end position="169"/>
    </location>
</feature>
<protein>
    <recommendedName>
        <fullName evidence="2">C-type lectin domain-containing protein</fullName>
    </recommendedName>
</protein>
<keyword evidence="1" id="KW-0732">Signal</keyword>
<evidence type="ECO:0000313" key="4">
    <source>
        <dbReference type="Proteomes" id="UP000261620"/>
    </source>
</evidence>
<dbReference type="PANTHER" id="PTHR22802:SF458">
    <property type="entry name" value="C-TYPE LECTIN DOMAIN-CONTAINING PROTEIN"/>
    <property type="match status" value="1"/>
</dbReference>
<dbReference type="InterPro" id="IPR051004">
    <property type="entry name" value="DC-SIGN_domain-containing"/>
</dbReference>
<keyword evidence="4" id="KW-1185">Reference proteome</keyword>
<sequence length="181" mass="20345">VCSRIMATTQSWTMEGTTFPPLSFLMVLFLSRACFAEEDVEALLCPEYREGFDSSCYEFVALQRSFFNAQGWCERGGGHLAFILNDEIQQFLQKHLEPEKDWWLGLAPAAPNLTLDAAATEGEMACNISYSNWVNMPDTQAACAYILSHSGFQWESTANCSQELNFICQFGVHSQINQQIA</sequence>
<organism evidence="3 4">
    <name type="scientific">Mola mola</name>
    <name type="common">Ocean sunfish</name>
    <name type="synonym">Tetraodon mola</name>
    <dbReference type="NCBI Taxonomy" id="94237"/>
    <lineage>
        <taxon>Eukaryota</taxon>
        <taxon>Metazoa</taxon>
        <taxon>Chordata</taxon>
        <taxon>Craniata</taxon>
        <taxon>Vertebrata</taxon>
        <taxon>Euteleostomi</taxon>
        <taxon>Actinopterygii</taxon>
        <taxon>Neopterygii</taxon>
        <taxon>Teleostei</taxon>
        <taxon>Neoteleostei</taxon>
        <taxon>Acanthomorphata</taxon>
        <taxon>Eupercaria</taxon>
        <taxon>Tetraodontiformes</taxon>
        <taxon>Molidae</taxon>
        <taxon>Mola</taxon>
    </lineage>
</organism>
<dbReference type="PANTHER" id="PTHR22802">
    <property type="entry name" value="C-TYPE LECTIN SUPERFAMILY MEMBER"/>
    <property type="match status" value="1"/>
</dbReference>
<dbReference type="Proteomes" id="UP000261620">
    <property type="component" value="Unplaced"/>
</dbReference>
<proteinExistence type="predicted"/>
<feature type="signal peptide" evidence="1">
    <location>
        <begin position="1"/>
        <end position="36"/>
    </location>
</feature>
<name>A0A3Q3XGT4_MOLML</name>
<dbReference type="SMART" id="SM00034">
    <property type="entry name" value="CLECT"/>
    <property type="match status" value="1"/>
</dbReference>
<dbReference type="SUPFAM" id="SSF56436">
    <property type="entry name" value="C-type lectin-like"/>
    <property type="match status" value="1"/>
</dbReference>
<dbReference type="AlphaFoldDB" id="A0A3Q3XGT4"/>
<dbReference type="CDD" id="cd00037">
    <property type="entry name" value="CLECT"/>
    <property type="match status" value="1"/>
</dbReference>
<dbReference type="InterPro" id="IPR016186">
    <property type="entry name" value="C-type_lectin-like/link_sf"/>
</dbReference>
<accession>A0A3Q3XGT4</accession>
<evidence type="ECO:0000259" key="2">
    <source>
        <dbReference type="PROSITE" id="PS50041"/>
    </source>
</evidence>
<dbReference type="InterPro" id="IPR001304">
    <property type="entry name" value="C-type_lectin-like"/>
</dbReference>
<reference evidence="3" key="1">
    <citation type="submission" date="2025-08" db="UniProtKB">
        <authorList>
            <consortium name="Ensembl"/>
        </authorList>
    </citation>
    <scope>IDENTIFICATION</scope>
</reference>
<reference evidence="3" key="2">
    <citation type="submission" date="2025-09" db="UniProtKB">
        <authorList>
            <consortium name="Ensembl"/>
        </authorList>
    </citation>
    <scope>IDENTIFICATION</scope>
</reference>
<dbReference type="OMA" id="WESTANC"/>
<feature type="chain" id="PRO_5018690473" description="C-type lectin domain-containing protein" evidence="1">
    <location>
        <begin position="37"/>
        <end position="181"/>
    </location>
</feature>
<dbReference type="PROSITE" id="PS50041">
    <property type="entry name" value="C_TYPE_LECTIN_2"/>
    <property type="match status" value="1"/>
</dbReference>
<dbReference type="InterPro" id="IPR016187">
    <property type="entry name" value="CTDL_fold"/>
</dbReference>